<proteinExistence type="predicted"/>
<dbReference type="EMBL" id="JAUSVX010000028">
    <property type="protein sequence ID" value="MDQ0474968.1"/>
    <property type="molecule type" value="Genomic_DNA"/>
</dbReference>
<reference evidence="1 2" key="1">
    <citation type="submission" date="2023-07" db="EMBL/GenBank/DDBJ databases">
        <title>Genomic Encyclopedia of Type Strains, Phase IV (KMG-IV): sequencing the most valuable type-strain genomes for metagenomic binning, comparative biology and taxonomic classification.</title>
        <authorList>
            <person name="Goeker M."/>
        </authorList>
    </citation>
    <scope>NUCLEOTIDE SEQUENCE [LARGE SCALE GENOMIC DNA]</scope>
    <source>
        <strain evidence="1 2">DSM 19619</strain>
    </source>
</reference>
<accession>A0ABU0JL18</accession>
<name>A0ABU0JL18_9HYPH</name>
<evidence type="ECO:0000313" key="1">
    <source>
        <dbReference type="EMBL" id="MDQ0474968.1"/>
    </source>
</evidence>
<comment type="caution">
    <text evidence="1">The sequence shown here is derived from an EMBL/GenBank/DDBJ whole genome shotgun (WGS) entry which is preliminary data.</text>
</comment>
<keyword evidence="2" id="KW-1185">Reference proteome</keyword>
<evidence type="ECO:0000313" key="2">
    <source>
        <dbReference type="Proteomes" id="UP001242480"/>
    </source>
</evidence>
<sequence>MPDKPRDLPVLSFPSAQAWEAWLAERPADAKGVWLRLAKKGSGIAGPSKQEAIDGALCHGWIDGQIDRGDATSWLTRFTPRKAGSRWSENNRSRALALIAEGRMQAAGFGEIERAKADGRWDAAYASQGRITVPDDLQAALDADEAASRFFAGLDSANRYAVLYRIHHARTPQARARQIETSVAMLARGETFHPRRGKPKA</sequence>
<protein>
    <submittedName>
        <fullName evidence="1">Uncharacterized protein YdeI (YjbR/CyaY-like superfamily)</fullName>
    </submittedName>
</protein>
<gene>
    <name evidence="1" type="ORF">QO011_008010</name>
</gene>
<dbReference type="Proteomes" id="UP001242480">
    <property type="component" value="Unassembled WGS sequence"/>
</dbReference>
<dbReference type="Pfam" id="PF13376">
    <property type="entry name" value="OmdA"/>
    <property type="match status" value="1"/>
</dbReference>
<dbReference type="RefSeq" id="WP_307285491.1">
    <property type="nucleotide sequence ID" value="NZ_JAUSVX010000028.1"/>
</dbReference>
<organism evidence="1 2">
    <name type="scientific">Labrys wisconsinensis</name>
    <dbReference type="NCBI Taxonomy" id="425677"/>
    <lineage>
        <taxon>Bacteria</taxon>
        <taxon>Pseudomonadati</taxon>
        <taxon>Pseudomonadota</taxon>
        <taxon>Alphaproteobacteria</taxon>
        <taxon>Hyphomicrobiales</taxon>
        <taxon>Xanthobacteraceae</taxon>
        <taxon>Labrys</taxon>
    </lineage>
</organism>